<feature type="region of interest" description="Disordered" evidence="3">
    <location>
        <begin position="1"/>
        <end position="20"/>
    </location>
</feature>
<keyword evidence="5" id="KW-1185">Reference proteome</keyword>
<dbReference type="InterPro" id="IPR005024">
    <property type="entry name" value="Snf7_fam"/>
</dbReference>
<dbReference type="OrthoDB" id="5594417at2759"/>
<name>A0A9P0CJH3_9CUCU</name>
<evidence type="ECO:0000256" key="1">
    <source>
        <dbReference type="ARBA" id="ARBA00006190"/>
    </source>
</evidence>
<reference evidence="4" key="1">
    <citation type="submission" date="2022-01" db="EMBL/GenBank/DDBJ databases">
        <authorList>
            <person name="King R."/>
        </authorList>
    </citation>
    <scope>NUCLEOTIDE SEQUENCE</scope>
</reference>
<evidence type="ECO:0000256" key="2">
    <source>
        <dbReference type="SAM" id="Coils"/>
    </source>
</evidence>
<dbReference type="Pfam" id="PF03357">
    <property type="entry name" value="Snf7"/>
    <property type="match status" value="1"/>
</dbReference>
<feature type="compositionally biased region" description="Basic and acidic residues" evidence="3">
    <location>
        <begin position="8"/>
        <end position="20"/>
    </location>
</feature>
<accession>A0A9P0CJH3</accession>
<sequence>MFNLWSKPDPKDEQKEVDRQLRKVGRDIERDRRQLERDENKLELEIKKLAKSGDTEGCKILAKQLIALRKQKQRTYTANSKVQNIAFQNKAMGANVKLAEAMGTAGKTMSDMNKIMKPEQIAATINAFSKENMKMEMTDEMINDSLDDMLGESGDEEESDNIITQVLDEIGIEMSGKMAGAPLPESGKIGQRSKSKGISDEEIEAQLSQLRQ</sequence>
<protein>
    <submittedName>
        <fullName evidence="4">Uncharacterized protein</fullName>
    </submittedName>
</protein>
<feature type="region of interest" description="Disordered" evidence="3">
    <location>
        <begin position="177"/>
        <end position="212"/>
    </location>
</feature>
<dbReference type="GO" id="GO:0007034">
    <property type="term" value="P:vacuolar transport"/>
    <property type="evidence" value="ECO:0007669"/>
    <property type="project" value="InterPro"/>
</dbReference>
<dbReference type="Gene3D" id="6.10.140.1230">
    <property type="match status" value="1"/>
</dbReference>
<dbReference type="AlphaFoldDB" id="A0A9P0CJH3"/>
<dbReference type="Proteomes" id="UP001153636">
    <property type="component" value="Chromosome 11"/>
</dbReference>
<feature type="coiled-coil region" evidence="2">
    <location>
        <begin position="21"/>
        <end position="52"/>
    </location>
</feature>
<evidence type="ECO:0000313" key="5">
    <source>
        <dbReference type="Proteomes" id="UP001153636"/>
    </source>
</evidence>
<gene>
    <name evidence="4" type="ORF">PSYICH_LOCUS2812</name>
</gene>
<proteinExistence type="inferred from homology"/>
<dbReference type="EMBL" id="OV651823">
    <property type="protein sequence ID" value="CAH1101218.1"/>
    <property type="molecule type" value="Genomic_DNA"/>
</dbReference>
<organism evidence="4 5">
    <name type="scientific">Psylliodes chrysocephalus</name>
    <dbReference type="NCBI Taxonomy" id="3402493"/>
    <lineage>
        <taxon>Eukaryota</taxon>
        <taxon>Metazoa</taxon>
        <taxon>Ecdysozoa</taxon>
        <taxon>Arthropoda</taxon>
        <taxon>Hexapoda</taxon>
        <taxon>Insecta</taxon>
        <taxon>Pterygota</taxon>
        <taxon>Neoptera</taxon>
        <taxon>Endopterygota</taxon>
        <taxon>Coleoptera</taxon>
        <taxon>Polyphaga</taxon>
        <taxon>Cucujiformia</taxon>
        <taxon>Chrysomeloidea</taxon>
        <taxon>Chrysomelidae</taxon>
        <taxon>Galerucinae</taxon>
        <taxon>Alticini</taxon>
        <taxon>Psylliodes</taxon>
    </lineage>
</organism>
<evidence type="ECO:0000313" key="4">
    <source>
        <dbReference type="EMBL" id="CAH1101218.1"/>
    </source>
</evidence>
<evidence type="ECO:0000256" key="3">
    <source>
        <dbReference type="SAM" id="MobiDB-lite"/>
    </source>
</evidence>
<comment type="similarity">
    <text evidence="1">Belongs to the SNF7 family.</text>
</comment>
<keyword evidence="2" id="KW-0175">Coiled coil</keyword>
<dbReference type="PANTHER" id="PTHR10476">
    <property type="entry name" value="CHARGED MULTIVESICULAR BODY PROTEIN"/>
    <property type="match status" value="1"/>
</dbReference>